<dbReference type="EMBL" id="CADEHS020000564">
    <property type="protein sequence ID" value="CAG9954117.1"/>
    <property type="molecule type" value="Genomic_DNA"/>
</dbReference>
<reference evidence="1" key="1">
    <citation type="submission" date="2020-04" db="EMBL/GenBank/DDBJ databases">
        <authorList>
            <person name="Broberg M."/>
        </authorList>
    </citation>
    <scope>NUCLEOTIDE SEQUENCE</scope>
</reference>
<accession>A0ACA9UL16</accession>
<evidence type="ECO:0000313" key="2">
    <source>
        <dbReference type="Proteomes" id="UP000836387"/>
    </source>
</evidence>
<proteinExistence type="predicted"/>
<keyword evidence="2" id="KW-1185">Reference proteome</keyword>
<comment type="caution">
    <text evidence="1">The sequence shown here is derived from an EMBL/GenBank/DDBJ whole genome shotgun (WGS) entry which is preliminary data.</text>
</comment>
<name>A0ACA9UL16_BIOOC</name>
<protein>
    <submittedName>
        <fullName evidence="1">Uncharacterized protein</fullName>
    </submittedName>
</protein>
<reference evidence="1" key="2">
    <citation type="submission" date="2021-10" db="EMBL/GenBank/DDBJ databases">
        <authorList>
            <person name="Piombo E."/>
        </authorList>
    </citation>
    <scope>NUCLEOTIDE SEQUENCE</scope>
</reference>
<gene>
    <name evidence="1" type="ORF">CRV2_00014711</name>
</gene>
<evidence type="ECO:0000313" key="1">
    <source>
        <dbReference type="EMBL" id="CAG9954117.1"/>
    </source>
</evidence>
<dbReference type="Proteomes" id="UP000836387">
    <property type="component" value="Unassembled WGS sequence"/>
</dbReference>
<sequence>MAGNLTDKARDDDNDEDESIEIILKNERTLLYWRNNNRDTGDEYSVLPSNWLPTATVKMPTRGNLIIYFHIKVKKEKFLLIIPLGNVDSISTAPTVDIKGIPGHYHRTRKWCTVSIHLMSPGVLARKTVPETVNLAEVPQELKELASTMSISALLPIRHKKELDRIPSLLMRLDNNPDGMGDLLRSHGPLQIIIVNEAGADNKAAPPTYPSQVEKQPHNQEKAISQGQRVITPLVETEGRVEEQLERSDQQAKTGLDEPCQSRTQVDESLLSRIEKLEQRIHWITSDVDDAINNARVALYDFRKEMNILKEKFSEDCQELIDGLRKDLEGQLMEEMREKRDEIMNTIFHGDNYRLDIFFGENRPHSVEEAESN</sequence>
<organism evidence="1 2">
    <name type="scientific">Clonostachys rosea f. rosea IK726</name>
    <dbReference type="NCBI Taxonomy" id="1349383"/>
    <lineage>
        <taxon>Eukaryota</taxon>
        <taxon>Fungi</taxon>
        <taxon>Dikarya</taxon>
        <taxon>Ascomycota</taxon>
        <taxon>Pezizomycotina</taxon>
        <taxon>Sordariomycetes</taxon>
        <taxon>Hypocreomycetidae</taxon>
        <taxon>Hypocreales</taxon>
        <taxon>Bionectriaceae</taxon>
        <taxon>Clonostachys</taxon>
    </lineage>
</organism>